<organism evidence="12 13">
    <name type="scientific">Roseospira visakhapatnamensis</name>
    <dbReference type="NCBI Taxonomy" id="390880"/>
    <lineage>
        <taxon>Bacteria</taxon>
        <taxon>Pseudomonadati</taxon>
        <taxon>Pseudomonadota</taxon>
        <taxon>Alphaproteobacteria</taxon>
        <taxon>Rhodospirillales</taxon>
        <taxon>Rhodospirillaceae</taxon>
        <taxon>Roseospira</taxon>
    </lineage>
</organism>
<feature type="domain" description="ABC transporter" evidence="11">
    <location>
        <begin position="309"/>
        <end position="569"/>
    </location>
</feature>
<comment type="subcellular location">
    <subcellularLocation>
        <location evidence="1">Cell inner membrane</location>
        <topology evidence="1">Peripheral membrane protein</topology>
    </subcellularLocation>
</comment>
<keyword evidence="13" id="KW-1185">Reference proteome</keyword>
<dbReference type="CDD" id="cd03257">
    <property type="entry name" value="ABC_NikE_OppD_transporters"/>
    <property type="match status" value="2"/>
</dbReference>
<evidence type="ECO:0000256" key="9">
    <source>
        <dbReference type="ARBA" id="ARBA00023136"/>
    </source>
</evidence>
<accession>A0A7W6WBY7</accession>
<evidence type="ECO:0000256" key="4">
    <source>
        <dbReference type="ARBA" id="ARBA00022475"/>
    </source>
</evidence>
<evidence type="ECO:0000256" key="2">
    <source>
        <dbReference type="ARBA" id="ARBA00005417"/>
    </source>
</evidence>
<dbReference type="RefSeq" id="WP_184048465.1">
    <property type="nucleotide sequence ID" value="NZ_JACIGK010000044.1"/>
</dbReference>
<dbReference type="InterPro" id="IPR027417">
    <property type="entry name" value="P-loop_NTPase"/>
</dbReference>
<keyword evidence="6" id="KW-0547">Nucleotide-binding</keyword>
<gene>
    <name evidence="12" type="ORF">GGD89_003680</name>
</gene>
<evidence type="ECO:0000313" key="12">
    <source>
        <dbReference type="EMBL" id="MBB4268026.1"/>
    </source>
</evidence>
<feature type="domain" description="ABC transporter" evidence="11">
    <location>
        <begin position="2"/>
        <end position="241"/>
    </location>
</feature>
<dbReference type="NCBIfam" id="TIGR01727">
    <property type="entry name" value="oligo_HPY"/>
    <property type="match status" value="1"/>
</dbReference>
<dbReference type="GO" id="GO:0015833">
    <property type="term" value="P:peptide transport"/>
    <property type="evidence" value="ECO:0007669"/>
    <property type="project" value="InterPro"/>
</dbReference>
<dbReference type="SMART" id="SM00382">
    <property type="entry name" value="AAA"/>
    <property type="match status" value="2"/>
</dbReference>
<evidence type="ECO:0000313" key="13">
    <source>
        <dbReference type="Proteomes" id="UP000554286"/>
    </source>
</evidence>
<evidence type="ECO:0000256" key="1">
    <source>
        <dbReference type="ARBA" id="ARBA00004417"/>
    </source>
</evidence>
<evidence type="ECO:0000256" key="6">
    <source>
        <dbReference type="ARBA" id="ARBA00022741"/>
    </source>
</evidence>
<dbReference type="PROSITE" id="PS50893">
    <property type="entry name" value="ABC_TRANSPORTER_2"/>
    <property type="match status" value="2"/>
</dbReference>
<comment type="caution">
    <text evidence="12">The sequence shown here is derived from an EMBL/GenBank/DDBJ whole genome shotgun (WGS) entry which is preliminary data.</text>
</comment>
<keyword evidence="3" id="KW-0813">Transport</keyword>
<dbReference type="InterPro" id="IPR013563">
    <property type="entry name" value="Oligopep_ABC_C"/>
</dbReference>
<name>A0A7W6WBY7_9PROT</name>
<dbReference type="Gene3D" id="3.40.50.300">
    <property type="entry name" value="P-loop containing nucleotide triphosphate hydrolases"/>
    <property type="match status" value="2"/>
</dbReference>
<dbReference type="GO" id="GO:0005886">
    <property type="term" value="C:plasma membrane"/>
    <property type="evidence" value="ECO:0007669"/>
    <property type="project" value="UniProtKB-SubCell"/>
</dbReference>
<evidence type="ECO:0000256" key="5">
    <source>
        <dbReference type="ARBA" id="ARBA00022519"/>
    </source>
</evidence>
<dbReference type="GO" id="GO:0005524">
    <property type="term" value="F:ATP binding"/>
    <property type="evidence" value="ECO:0007669"/>
    <property type="project" value="UniProtKB-KW"/>
</dbReference>
<proteinExistence type="inferred from homology"/>
<dbReference type="Proteomes" id="UP000554286">
    <property type="component" value="Unassembled WGS sequence"/>
</dbReference>
<dbReference type="GO" id="GO:0016887">
    <property type="term" value="F:ATP hydrolysis activity"/>
    <property type="evidence" value="ECO:0007669"/>
    <property type="project" value="InterPro"/>
</dbReference>
<dbReference type="InterPro" id="IPR003439">
    <property type="entry name" value="ABC_transporter-like_ATP-bd"/>
</dbReference>
<keyword evidence="7 12" id="KW-0067">ATP-binding</keyword>
<dbReference type="Pfam" id="PF00005">
    <property type="entry name" value="ABC_tran"/>
    <property type="match status" value="2"/>
</dbReference>
<dbReference type="EMBL" id="JACIGK010000044">
    <property type="protein sequence ID" value="MBB4268026.1"/>
    <property type="molecule type" value="Genomic_DNA"/>
</dbReference>
<comment type="similarity">
    <text evidence="2">Belongs to the ABC transporter superfamily.</text>
</comment>
<keyword evidence="4" id="KW-1003">Cell membrane</keyword>
<dbReference type="Pfam" id="PF08352">
    <property type="entry name" value="oligo_HPY"/>
    <property type="match status" value="1"/>
</dbReference>
<evidence type="ECO:0000256" key="7">
    <source>
        <dbReference type="ARBA" id="ARBA00022840"/>
    </source>
</evidence>
<evidence type="ECO:0000256" key="10">
    <source>
        <dbReference type="SAM" id="MobiDB-lite"/>
    </source>
</evidence>
<feature type="region of interest" description="Disordered" evidence="10">
    <location>
        <begin position="376"/>
        <end position="399"/>
    </location>
</feature>
<dbReference type="PANTHER" id="PTHR43297:SF14">
    <property type="entry name" value="ATPASE AAA-TYPE CORE DOMAIN-CONTAINING PROTEIN"/>
    <property type="match status" value="1"/>
</dbReference>
<reference evidence="12 13" key="1">
    <citation type="submission" date="2020-08" db="EMBL/GenBank/DDBJ databases">
        <title>Genome sequencing of Purple Non-Sulfur Bacteria from various extreme environments.</title>
        <authorList>
            <person name="Mayer M."/>
        </authorList>
    </citation>
    <scope>NUCLEOTIDE SEQUENCE [LARGE SCALE GENOMIC DNA]</scope>
    <source>
        <strain evidence="12 13">JA131</strain>
    </source>
</reference>
<dbReference type="InterPro" id="IPR003593">
    <property type="entry name" value="AAA+_ATPase"/>
</dbReference>
<evidence type="ECO:0000259" key="11">
    <source>
        <dbReference type="PROSITE" id="PS50893"/>
    </source>
</evidence>
<evidence type="ECO:0000256" key="8">
    <source>
        <dbReference type="ARBA" id="ARBA00022967"/>
    </source>
</evidence>
<keyword evidence="5" id="KW-0997">Cell inner membrane</keyword>
<dbReference type="PROSITE" id="PS00211">
    <property type="entry name" value="ABC_TRANSPORTER_1"/>
    <property type="match status" value="2"/>
</dbReference>
<protein>
    <submittedName>
        <fullName evidence="12">Peptide/nickel transport system ATP-binding protein</fullName>
    </submittedName>
</protein>
<dbReference type="InterPro" id="IPR017871">
    <property type="entry name" value="ABC_transporter-like_CS"/>
</dbReference>
<dbReference type="AlphaFoldDB" id="A0A7W6WBY7"/>
<dbReference type="SUPFAM" id="SSF52540">
    <property type="entry name" value="P-loop containing nucleoside triphosphate hydrolases"/>
    <property type="match status" value="2"/>
</dbReference>
<keyword evidence="8" id="KW-1278">Translocase</keyword>
<evidence type="ECO:0000256" key="3">
    <source>
        <dbReference type="ARBA" id="ARBA00022448"/>
    </source>
</evidence>
<keyword evidence="9" id="KW-0472">Membrane</keyword>
<sequence length="569" mass="60669">MIEVENLTVRHGEVPVLDRVSFALRPGRPLAVVGESGGGKTSLALALMGLSPGTVTGRVWIGGEDMLTFDARRLRRYRGRQAALVIQAVADALNPHLRVADQVADAITSHRLAPPTEARRRAERLLADQGLPAAIGDRHPSGLSGGEIQRVLLAMALANAPDLLILDEPTAALDRDIRDHVLSVVRRAAQDRCCLLITHDFEVARGIGAEAAVLYGGRLVEHGPATVMLDRPRHPYARGLLRARPDRVSGKDLQGIPGHFERRRVGCPFVNRCHQAIDTCLESDPPMTEIADAPGHRLACHRGGVVAAVTVRGLTKAMGNHLVLRSLDLDLEAGETVALCGASGCGKSTLGRILAGLETADAGVVTVDGAATTLPGQSPGRIASRLTRTTGPTRGVNPPYIIDSRAESRDSALALIPQHPQTAIAPHFTVLQAVAEPLRFVAGMDGAERTERARERLRAVHLPDTDAFLARRTHGLSGGELQRVAIARALVRDPAVLIADEATSALDVSAQAKIVRLLMDLQEQRGLSILFITHDPVLAERIADRILVLRNGRLHGRGDAPSGPAAITA</sequence>
<dbReference type="PANTHER" id="PTHR43297">
    <property type="entry name" value="OLIGOPEPTIDE TRANSPORT ATP-BINDING PROTEIN APPD"/>
    <property type="match status" value="1"/>
</dbReference>
<dbReference type="InterPro" id="IPR050388">
    <property type="entry name" value="ABC_Ni/Peptide_Import"/>
</dbReference>